<evidence type="ECO:0008006" key="4">
    <source>
        <dbReference type="Google" id="ProtNLM"/>
    </source>
</evidence>
<dbReference type="RefSeq" id="WP_329780104.1">
    <property type="nucleotide sequence ID" value="NZ_JAYJJU010000018.1"/>
</dbReference>
<evidence type="ECO:0000256" key="1">
    <source>
        <dbReference type="SAM" id="SignalP"/>
    </source>
</evidence>
<feature type="chain" id="PRO_5046197402" description="Serine protease" evidence="1">
    <location>
        <begin position="24"/>
        <end position="223"/>
    </location>
</feature>
<accession>A0ABU5XZ78</accession>
<dbReference type="EMBL" id="JAYJJU010000018">
    <property type="protein sequence ID" value="MEB3033302.1"/>
    <property type="molecule type" value="Genomic_DNA"/>
</dbReference>
<dbReference type="Gene3D" id="2.40.10.10">
    <property type="entry name" value="Trypsin-like serine proteases"/>
    <property type="match status" value="2"/>
</dbReference>
<organism evidence="2 3">
    <name type="scientific">[Mycobacterium] nativiensis</name>
    <dbReference type="NCBI Taxonomy" id="2855503"/>
    <lineage>
        <taxon>Bacteria</taxon>
        <taxon>Bacillati</taxon>
        <taxon>Actinomycetota</taxon>
        <taxon>Actinomycetes</taxon>
        <taxon>Mycobacteriales</taxon>
        <taxon>Mycobacteriaceae</taxon>
        <taxon>Mycolicibacter</taxon>
    </lineage>
</organism>
<dbReference type="InterPro" id="IPR043504">
    <property type="entry name" value="Peptidase_S1_PA_chymotrypsin"/>
</dbReference>
<dbReference type="InterPro" id="IPR009003">
    <property type="entry name" value="Peptidase_S1_PA"/>
</dbReference>
<reference evidence="2 3" key="1">
    <citation type="submission" date="2023-12" db="EMBL/GenBank/DDBJ databases">
        <title>Description of new species of Mycobacterium terrae complex isolated from sewage at the Sao Paulo Zoological Park Foundation in Brazil.</title>
        <authorList>
            <person name="Romagnoli C.L."/>
            <person name="Conceicao E.C."/>
            <person name="Machado E."/>
            <person name="Barreto L.B.P.F."/>
            <person name="Sharma A."/>
            <person name="Silva N.M."/>
            <person name="Marques L.E."/>
            <person name="Juliana M.A."/>
            <person name="Lourenco M.C.S."/>
            <person name="Digiampietri L.A."/>
            <person name="Suffys P.N."/>
            <person name="Viana-Niero C."/>
        </authorList>
    </citation>
    <scope>NUCLEOTIDE SEQUENCE [LARGE SCALE GENOMIC DNA]</scope>
    <source>
        <strain evidence="2 3">MYC340</strain>
    </source>
</reference>
<sequence>MTGIAAAAIATTAALLAAPTAAARHIPTVSPGDAIVTTAAEGPQECTLGYTFTNRATGTTYGITAGHCNSHRSSYVTDRTTGAIGHFVLTVSNPDEPLDDDYGLINFGNSRSVPRMYGLPVSGITSPDATSPVCHDGIRTRVACGQLHSRLFGTQFATSRMPRSIPGDSGGPVWQLDRNGNASVIGIWLGEHTEPNGPRYGRFTGITDVLADITNYAGLPPRT</sequence>
<dbReference type="SUPFAM" id="SSF50494">
    <property type="entry name" value="Trypsin-like serine proteases"/>
    <property type="match status" value="1"/>
</dbReference>
<dbReference type="Proteomes" id="UP001298593">
    <property type="component" value="Unassembled WGS sequence"/>
</dbReference>
<comment type="caution">
    <text evidence="2">The sequence shown here is derived from an EMBL/GenBank/DDBJ whole genome shotgun (WGS) entry which is preliminary data.</text>
</comment>
<keyword evidence="1" id="KW-0732">Signal</keyword>
<keyword evidence="3" id="KW-1185">Reference proteome</keyword>
<proteinExistence type="predicted"/>
<protein>
    <recommendedName>
        <fullName evidence="4">Serine protease</fullName>
    </recommendedName>
</protein>
<evidence type="ECO:0000313" key="3">
    <source>
        <dbReference type="Proteomes" id="UP001298593"/>
    </source>
</evidence>
<feature type="signal peptide" evidence="1">
    <location>
        <begin position="1"/>
        <end position="23"/>
    </location>
</feature>
<evidence type="ECO:0000313" key="2">
    <source>
        <dbReference type="EMBL" id="MEB3033302.1"/>
    </source>
</evidence>
<gene>
    <name evidence="2" type="ORF">KV113_17260</name>
</gene>
<name>A0ABU5XZ78_9MYCO</name>